<dbReference type="Pfam" id="PF02545">
    <property type="entry name" value="Maf"/>
    <property type="match status" value="1"/>
</dbReference>
<evidence type="ECO:0000313" key="2">
    <source>
        <dbReference type="EMBL" id="CAE2338137.1"/>
    </source>
</evidence>
<dbReference type="GO" id="GO:0047429">
    <property type="term" value="F:nucleoside triphosphate diphosphatase activity"/>
    <property type="evidence" value="ECO:0007669"/>
    <property type="project" value="InterPro"/>
</dbReference>
<reference evidence="2" key="1">
    <citation type="submission" date="2021-01" db="EMBL/GenBank/DDBJ databases">
        <authorList>
            <person name="Corre E."/>
            <person name="Pelletier E."/>
            <person name="Niang G."/>
            <person name="Scheremetjew M."/>
            <person name="Finn R."/>
            <person name="Kale V."/>
            <person name="Holt S."/>
            <person name="Cochrane G."/>
            <person name="Meng A."/>
            <person name="Brown T."/>
            <person name="Cohen L."/>
        </authorList>
    </citation>
    <scope>NUCLEOTIDE SEQUENCE</scope>
    <source>
        <strain evidence="2">SoJaBio B1-5/56/2</strain>
    </source>
</reference>
<evidence type="ECO:0008006" key="3">
    <source>
        <dbReference type="Google" id="ProtNLM"/>
    </source>
</evidence>
<sequence>MEFSEDFFTDEECTRIKQFQKDRELFIVLGSSSASRMTVFQRWFPSHLFPHTVKISPDIDEKAIRSDDPVYLTKEITKRKDTAVLKKYFKARDSPMKRPLTILFITSDQVSVYSSEKVREIREKPVSKEENRQFLRSYSDSVIETCGTVCVHRVDFELEEQVPIEPTTNLKNFEKDINRVYFSSIPETVIDRVVSRGVSMHSSGGFVVEDPDLSKCVKRIDGCIGGVMGLNPFLLKKMIIEILRKE</sequence>
<dbReference type="PIRSF" id="PIRSF006305">
    <property type="entry name" value="Maf"/>
    <property type="match status" value="1"/>
</dbReference>
<gene>
    <name evidence="2" type="ORF">NAES01612_LOCUS25047</name>
</gene>
<dbReference type="InterPro" id="IPR029001">
    <property type="entry name" value="ITPase-like_fam"/>
</dbReference>
<dbReference type="PANTHER" id="PTHR43213">
    <property type="entry name" value="BIFUNCTIONAL DTTP/UTP PYROPHOSPHATASE/METHYLTRANSFERASE PROTEIN-RELATED"/>
    <property type="match status" value="1"/>
</dbReference>
<name>A0A7S4PKJ4_9EUKA</name>
<accession>A0A7S4PKJ4</accession>
<dbReference type="PANTHER" id="PTHR43213:SF4">
    <property type="entry name" value="7-METHYL-GTP PYROPHOSPHATASE"/>
    <property type="match status" value="1"/>
</dbReference>
<proteinExistence type="predicted"/>
<dbReference type="EMBL" id="HBKR01038363">
    <property type="protein sequence ID" value="CAE2338137.1"/>
    <property type="molecule type" value="Transcribed_RNA"/>
</dbReference>
<organism evidence="2">
    <name type="scientific">Paramoeba aestuarina</name>
    <dbReference type="NCBI Taxonomy" id="180227"/>
    <lineage>
        <taxon>Eukaryota</taxon>
        <taxon>Amoebozoa</taxon>
        <taxon>Discosea</taxon>
        <taxon>Flabellinia</taxon>
        <taxon>Dactylopodida</taxon>
        <taxon>Paramoebidae</taxon>
        <taxon>Paramoeba</taxon>
    </lineage>
</organism>
<dbReference type="InterPro" id="IPR003697">
    <property type="entry name" value="Maf-like"/>
</dbReference>
<keyword evidence="1" id="KW-0378">Hydrolase</keyword>
<protein>
    <recommendedName>
        <fullName evidence="3">Maf-like protein</fullName>
    </recommendedName>
</protein>
<dbReference type="Gene3D" id="3.90.950.10">
    <property type="match status" value="1"/>
</dbReference>
<dbReference type="SUPFAM" id="SSF52972">
    <property type="entry name" value="ITPase-like"/>
    <property type="match status" value="1"/>
</dbReference>
<dbReference type="AlphaFoldDB" id="A0A7S4PKJ4"/>
<evidence type="ECO:0000256" key="1">
    <source>
        <dbReference type="ARBA" id="ARBA00022801"/>
    </source>
</evidence>